<dbReference type="GO" id="GO:0005886">
    <property type="term" value="C:plasma membrane"/>
    <property type="evidence" value="ECO:0007669"/>
    <property type="project" value="TreeGrafter"/>
</dbReference>
<dbReference type="PANTHER" id="PTHR47372:SF11">
    <property type="entry name" value="RE19971P"/>
    <property type="match status" value="1"/>
</dbReference>
<comment type="caution">
    <text evidence="3">The sequence shown here is derived from an EMBL/GenBank/DDBJ whole genome shotgun (WGS) entry which is preliminary data.</text>
</comment>
<dbReference type="PANTHER" id="PTHR47372">
    <property type="entry name" value="DAUER UP-REGULATED-RELATED"/>
    <property type="match status" value="1"/>
</dbReference>
<proteinExistence type="predicted"/>
<dbReference type="EMBL" id="LKLU01000004">
    <property type="protein sequence ID" value="KSU23398.1"/>
    <property type="molecule type" value="Genomic_DNA"/>
</dbReference>
<accession>A0A0V8EC40</accession>
<gene>
    <name evidence="3" type="ORF">M20_0183</name>
</gene>
<feature type="transmembrane region" description="Helical" evidence="2">
    <location>
        <begin position="986"/>
        <end position="1008"/>
    </location>
</feature>
<name>A0A0V8EC40_LACLL</name>
<reference evidence="4" key="1">
    <citation type="submission" date="2015-10" db="EMBL/GenBank/DDBJ databases">
        <title>Draft Genome Sequences of 11 Lactococcus lactis subspecies cremoris strains.</title>
        <authorList>
            <person name="Wels M."/>
            <person name="Backus L."/>
            <person name="Boekhorst J."/>
            <person name="Dijkstra A."/>
            <person name="Beerthuizen M."/>
            <person name="Kelly W."/>
            <person name="Siezen R."/>
            <person name="Bachmann H."/>
            <person name="Van Hijum S."/>
        </authorList>
    </citation>
    <scope>NUCLEOTIDE SEQUENCE [LARGE SCALE GENOMIC DNA]</scope>
    <source>
        <strain evidence="4">M20</strain>
    </source>
</reference>
<sequence length="1666" mass="178489">MELETLEILFDANTAKMDEALSKVLPRVEAIMSKFENITGKSMKKTEDNLNIDKGATQFGKQLEKMNQTFEKMMGHLESSSKKSSESIGDNLSTGFKKARPKVSKEIDAMLNEINAKMGQAKAAQEKVAYLKSQRQSSSAKGDGGQTVKYDDQIARAQASMVKYQDQAKSLARSMKTEFDAVPSSLERIAKVMDANEAKYYTMRESVRALQKEYQYQLKPVGSFDKGFKNVDTPDSLKTAQKMQAQSDKMQKLASSNDVLQKEYQRTEERAESLRKAIGRINSVLSQSSMATGTAAAGASMTGSGLKQSERAVSKYGGVFNRMSNSISHGAGGIGNGLKNSFGILDKFGNLFSRNSNKVTQGTRSMSMGNNAFLQSMKYLLPSLIVYQLIGGAISKLAGGMMSALKTNDQFSNSLNQIKVNLMTAFYPIYNAILPAINAMMSAIATLTGQLASFIAGLFGTTYQAAKQGASGLYDNVQAMNDTGSSATKAKDKVDKLQRSLMGFDEINRIGLQDKTDDDTDKGQDTKAPGIDFGAATGNYSTPKWMKDMQALLKDFFKPFQDAWKNQGQKVIDAWKYALGEVIGLASAIGKSFMEVWTNGTGQKFIENLLILLADVLNIIGDIAKAFKDAWNEDGRGTALIQSLFNGLNRILELLHSIAKSFREAWNDGTGKEIAANLLEIFTNINKTVGNLAEQLKKAWEKGDTGKEIFSIILGIINDLLGHINNMTKATADWAKTLDFTPLLNSIKKLLENIQPLSDNIGGGLEWFYKNVLLPLAGFTIQELIPTFLNTLSAAIKDINIVIDALKPLGVWLFDSFLQPIAAWTGGTIIDILKGLNNVLGDIGNWISKNQSMVETAAKVIIGLFAFKAATAGLNGGIGILGSLADKAVLLAGKQGVVKGVFEGVTGIGNLKEAVTNMKTLSELSWVAIKDGASNIATFATNTVSMGVEIASATGKLIAHGTQIAIDTGLMVANAAQQAIMTTATAAWNVVAGISAGVTTALGAAFAFLTSPIGLVVLAIGAIIAIGVLLYKNWDEITEAAGKLGKWLGEKWDDIKKATGDAWDNVKKATSDKWNEAKKSISDTADSIGTKVSTKWEEIKKGTGDAWDNVKKSTSDKWNDTKKSVHDTADSIGTKISNKWNEIKSGTGNAWDNVKTSVSNAANTAKTNASNAWSNMKDKMGGYADTIKSNAKGAFDNVASWASDMGKKIGKGLENGVSAVKKGAAAIGNGIAGVIGSAVNGVIDGINWILNKVGANGNLGHWNVPTFNAYANGTNAHPGGPALVNDGSGSQWQEMYRTPDGKTGLFPKVRNLMVDLPKGTQVLSGAKTAKAMSGMPAYANGIGNWMGEKWNQAKEMVGDIWDYATHPEKILNIAISKFTNLSQAVEPALSIATGGISTIANGAMGMIEKAFSEGSESPSGTGVERWRPVIKKALSMNGVSTSENYVNAWLRQVQSESGGNEKAVQGGYTDINTITGDLAKGLLQTISATFNANKFPGHGNIFNGYDNALAAIHYALGRYGDPGMLQVIGHGHGYAKGTPYVPEDQLAMIHEGEMVVPAKYNPYNSISDFKSFETLQLPEMFTDKPTDYNNSGSFGGGQDVSSYGLANMNGSLTSAIMLLVQSLGAQTSQTSNGDIVINIGGREFGRIAVSEINKYHQQLGYTELNI</sequence>
<dbReference type="RefSeq" id="WP_058211309.1">
    <property type="nucleotide sequence ID" value="NZ_LKLU01000004.1"/>
</dbReference>
<feature type="coiled-coil region" evidence="1">
    <location>
        <begin position="243"/>
        <end position="277"/>
    </location>
</feature>
<evidence type="ECO:0000256" key="1">
    <source>
        <dbReference type="SAM" id="Coils"/>
    </source>
</evidence>
<dbReference type="PATRIC" id="fig|1360.114.peg.1142"/>
<keyword evidence="2" id="KW-0472">Membrane</keyword>
<evidence type="ECO:0000313" key="3">
    <source>
        <dbReference type="EMBL" id="KSU23398.1"/>
    </source>
</evidence>
<keyword evidence="2" id="KW-0812">Transmembrane</keyword>
<protein>
    <submittedName>
        <fullName evidence="3">Phage tail length tape-measure protein</fullName>
    </submittedName>
</protein>
<dbReference type="SUPFAM" id="SSF58113">
    <property type="entry name" value="Apolipoprotein A-I"/>
    <property type="match status" value="1"/>
</dbReference>
<evidence type="ECO:0000313" key="4">
    <source>
        <dbReference type="Proteomes" id="UP000053719"/>
    </source>
</evidence>
<keyword evidence="2" id="KW-1133">Transmembrane helix</keyword>
<feature type="transmembrane region" description="Helical" evidence="2">
    <location>
        <begin position="1015"/>
        <end position="1034"/>
    </location>
</feature>
<dbReference type="SUPFAM" id="SSF53955">
    <property type="entry name" value="Lysozyme-like"/>
    <property type="match status" value="1"/>
</dbReference>
<evidence type="ECO:0000256" key="2">
    <source>
        <dbReference type="SAM" id="Phobius"/>
    </source>
</evidence>
<dbReference type="Gene3D" id="1.20.120.20">
    <property type="entry name" value="Apolipoprotein"/>
    <property type="match status" value="2"/>
</dbReference>
<dbReference type="Proteomes" id="UP000053719">
    <property type="component" value="Unassembled WGS sequence"/>
</dbReference>
<organism evidence="3 4">
    <name type="scientific">Lactococcus lactis subsp. lactis</name>
    <name type="common">Streptococcus lactis</name>
    <dbReference type="NCBI Taxonomy" id="1360"/>
    <lineage>
        <taxon>Bacteria</taxon>
        <taxon>Bacillati</taxon>
        <taxon>Bacillota</taxon>
        <taxon>Bacilli</taxon>
        <taxon>Lactobacillales</taxon>
        <taxon>Streptococcaceae</taxon>
        <taxon>Lactococcus</taxon>
    </lineage>
</organism>
<keyword evidence="1" id="KW-0175">Coiled coil</keyword>
<dbReference type="InterPro" id="IPR023346">
    <property type="entry name" value="Lysozyme-like_dom_sf"/>
</dbReference>
<dbReference type="CDD" id="cd13402">
    <property type="entry name" value="LT_TF-like"/>
    <property type="match status" value="1"/>
</dbReference>